<dbReference type="Proteomes" id="UP000324222">
    <property type="component" value="Unassembled WGS sequence"/>
</dbReference>
<sequence>MKIRWPPWYSGTMRALGSEGSPSARVRMLSTSVARAWGGIGGLERAFGLNPLTVTGHDSPRAYLKGRRLSKQVCTAFEVCLSTKGRCSEISICGRLPWNYISAEFAF</sequence>
<dbReference type="AlphaFoldDB" id="A0A5B7DMN1"/>
<evidence type="ECO:0000313" key="2">
    <source>
        <dbReference type="Proteomes" id="UP000324222"/>
    </source>
</evidence>
<proteinExistence type="predicted"/>
<accession>A0A5B7DMN1</accession>
<dbReference type="EMBL" id="VSRR010001073">
    <property type="protein sequence ID" value="MPC22304.1"/>
    <property type="molecule type" value="Genomic_DNA"/>
</dbReference>
<protein>
    <submittedName>
        <fullName evidence="1">Uncharacterized protein</fullName>
    </submittedName>
</protein>
<reference evidence="1 2" key="1">
    <citation type="submission" date="2019-05" db="EMBL/GenBank/DDBJ databases">
        <title>Another draft genome of Portunus trituberculatus and its Hox gene families provides insights of decapod evolution.</title>
        <authorList>
            <person name="Jeong J.-H."/>
            <person name="Song I."/>
            <person name="Kim S."/>
            <person name="Choi T."/>
            <person name="Kim D."/>
            <person name="Ryu S."/>
            <person name="Kim W."/>
        </authorList>
    </citation>
    <scope>NUCLEOTIDE SEQUENCE [LARGE SCALE GENOMIC DNA]</scope>
    <source>
        <tissue evidence="1">Muscle</tissue>
    </source>
</reference>
<evidence type="ECO:0000313" key="1">
    <source>
        <dbReference type="EMBL" id="MPC22304.1"/>
    </source>
</evidence>
<keyword evidence="2" id="KW-1185">Reference proteome</keyword>
<name>A0A5B7DMN1_PORTR</name>
<organism evidence="1 2">
    <name type="scientific">Portunus trituberculatus</name>
    <name type="common">Swimming crab</name>
    <name type="synonym">Neptunus trituberculatus</name>
    <dbReference type="NCBI Taxonomy" id="210409"/>
    <lineage>
        <taxon>Eukaryota</taxon>
        <taxon>Metazoa</taxon>
        <taxon>Ecdysozoa</taxon>
        <taxon>Arthropoda</taxon>
        <taxon>Crustacea</taxon>
        <taxon>Multicrustacea</taxon>
        <taxon>Malacostraca</taxon>
        <taxon>Eumalacostraca</taxon>
        <taxon>Eucarida</taxon>
        <taxon>Decapoda</taxon>
        <taxon>Pleocyemata</taxon>
        <taxon>Brachyura</taxon>
        <taxon>Eubrachyura</taxon>
        <taxon>Portunoidea</taxon>
        <taxon>Portunidae</taxon>
        <taxon>Portuninae</taxon>
        <taxon>Portunus</taxon>
    </lineage>
</organism>
<comment type="caution">
    <text evidence="1">The sequence shown here is derived from an EMBL/GenBank/DDBJ whole genome shotgun (WGS) entry which is preliminary data.</text>
</comment>
<gene>
    <name evidence="1" type="ORF">E2C01_015314</name>
</gene>